<feature type="compositionally biased region" description="Polar residues" evidence="11">
    <location>
        <begin position="14"/>
        <end position="26"/>
    </location>
</feature>
<feature type="domain" description="Homeobox" evidence="12">
    <location>
        <begin position="635"/>
        <end position="695"/>
    </location>
</feature>
<evidence type="ECO:0000256" key="11">
    <source>
        <dbReference type="SAM" id="MobiDB-lite"/>
    </source>
</evidence>
<keyword evidence="7 9" id="KW-0539">Nucleus</keyword>
<dbReference type="PROSITE" id="PS00028">
    <property type="entry name" value="ZINC_FINGER_C2H2_1"/>
    <property type="match status" value="4"/>
</dbReference>
<evidence type="ECO:0000313" key="14">
    <source>
        <dbReference type="EMBL" id="WAR06097.1"/>
    </source>
</evidence>
<feature type="compositionally biased region" description="Basic and acidic residues" evidence="11">
    <location>
        <begin position="785"/>
        <end position="804"/>
    </location>
</feature>
<feature type="compositionally biased region" description="Low complexity" evidence="11">
    <location>
        <begin position="299"/>
        <end position="317"/>
    </location>
</feature>
<feature type="region of interest" description="Disordered" evidence="11">
    <location>
        <begin position="733"/>
        <end position="813"/>
    </location>
</feature>
<dbReference type="SUPFAM" id="SSF57667">
    <property type="entry name" value="beta-beta-alpha zinc fingers"/>
    <property type="match status" value="3"/>
</dbReference>
<dbReference type="PROSITE" id="PS50157">
    <property type="entry name" value="ZINC_FINGER_C2H2_2"/>
    <property type="match status" value="7"/>
</dbReference>
<evidence type="ECO:0000256" key="4">
    <source>
        <dbReference type="ARBA" id="ARBA00022771"/>
    </source>
</evidence>
<feature type="compositionally biased region" description="Polar residues" evidence="11">
    <location>
        <begin position="735"/>
        <end position="745"/>
    </location>
</feature>
<feature type="domain" description="C2H2-type" evidence="13">
    <location>
        <begin position="226"/>
        <end position="253"/>
    </location>
</feature>
<feature type="region of interest" description="Disordered" evidence="11">
    <location>
        <begin position="1063"/>
        <end position="1094"/>
    </location>
</feature>
<evidence type="ECO:0000259" key="12">
    <source>
        <dbReference type="PROSITE" id="PS50071"/>
    </source>
</evidence>
<evidence type="ECO:0000256" key="10">
    <source>
        <dbReference type="RuleBase" id="RU000682"/>
    </source>
</evidence>
<evidence type="ECO:0000256" key="7">
    <source>
        <dbReference type="ARBA" id="ARBA00023242"/>
    </source>
</evidence>
<dbReference type="PANTHER" id="PTHR24391">
    <property type="entry name" value="HISTONE H4 TRANSCRIPTION FACTOR-RELATED"/>
    <property type="match status" value="1"/>
</dbReference>
<dbReference type="Gene3D" id="1.10.10.60">
    <property type="entry name" value="Homeodomain-like"/>
    <property type="match status" value="1"/>
</dbReference>
<dbReference type="Gene3D" id="3.30.160.60">
    <property type="entry name" value="Classic Zinc Finger"/>
    <property type="match status" value="6"/>
</dbReference>
<feature type="compositionally biased region" description="Low complexity" evidence="11">
    <location>
        <begin position="438"/>
        <end position="449"/>
    </location>
</feature>
<evidence type="ECO:0000256" key="6">
    <source>
        <dbReference type="ARBA" id="ARBA00023125"/>
    </source>
</evidence>
<dbReference type="InterPro" id="IPR001356">
    <property type="entry name" value="HD"/>
</dbReference>
<feature type="compositionally biased region" description="Low complexity" evidence="11">
    <location>
        <begin position="403"/>
        <end position="426"/>
    </location>
</feature>
<comment type="subcellular location">
    <subcellularLocation>
        <location evidence="1 9 10">Nucleus</location>
    </subcellularLocation>
</comment>
<dbReference type="CDD" id="cd00086">
    <property type="entry name" value="homeodomain"/>
    <property type="match status" value="1"/>
</dbReference>
<feature type="compositionally biased region" description="Polar residues" evidence="11">
    <location>
        <begin position="289"/>
        <end position="298"/>
    </location>
</feature>
<feature type="region of interest" description="Disordered" evidence="11">
    <location>
        <begin position="1"/>
        <end position="61"/>
    </location>
</feature>
<dbReference type="Proteomes" id="UP001164746">
    <property type="component" value="Chromosome 5"/>
</dbReference>
<reference evidence="14" key="1">
    <citation type="submission" date="2022-11" db="EMBL/GenBank/DDBJ databases">
        <title>Centuries of genome instability and evolution in soft-shell clam transmissible cancer (bioRxiv).</title>
        <authorList>
            <person name="Hart S.F.M."/>
            <person name="Yonemitsu M.A."/>
            <person name="Giersch R.M."/>
            <person name="Beal B.F."/>
            <person name="Arriagada G."/>
            <person name="Davis B.W."/>
            <person name="Ostrander E.A."/>
            <person name="Goff S.P."/>
            <person name="Metzger M.J."/>
        </authorList>
    </citation>
    <scope>NUCLEOTIDE SEQUENCE</scope>
    <source>
        <strain evidence="14">MELC-2E11</strain>
        <tissue evidence="14">Siphon/mantle</tissue>
    </source>
</reference>
<feature type="domain" description="C2H2-type" evidence="13">
    <location>
        <begin position="195"/>
        <end position="222"/>
    </location>
</feature>
<dbReference type="EMBL" id="CP111016">
    <property type="protein sequence ID" value="WAR06097.1"/>
    <property type="molecule type" value="Genomic_DNA"/>
</dbReference>
<evidence type="ECO:0000256" key="9">
    <source>
        <dbReference type="PROSITE-ProRule" id="PRU00108"/>
    </source>
</evidence>
<feature type="compositionally biased region" description="Polar residues" evidence="11">
    <location>
        <begin position="427"/>
        <end position="437"/>
    </location>
</feature>
<keyword evidence="3" id="KW-0677">Repeat</keyword>
<dbReference type="SMART" id="SM00355">
    <property type="entry name" value="ZnF_C2H2"/>
    <property type="match status" value="8"/>
</dbReference>
<feature type="domain" description="C2H2-type" evidence="13">
    <location>
        <begin position="1037"/>
        <end position="1068"/>
    </location>
</feature>
<feature type="region of interest" description="Disordered" evidence="11">
    <location>
        <begin position="387"/>
        <end position="490"/>
    </location>
</feature>
<feature type="compositionally biased region" description="Polar residues" evidence="11">
    <location>
        <begin position="320"/>
        <end position="333"/>
    </location>
</feature>
<feature type="region of interest" description="Disordered" evidence="11">
    <location>
        <begin position="77"/>
        <end position="96"/>
    </location>
</feature>
<evidence type="ECO:0000313" key="15">
    <source>
        <dbReference type="Proteomes" id="UP001164746"/>
    </source>
</evidence>
<evidence type="ECO:0000256" key="1">
    <source>
        <dbReference type="ARBA" id="ARBA00004123"/>
    </source>
</evidence>
<evidence type="ECO:0000256" key="8">
    <source>
        <dbReference type="PROSITE-ProRule" id="PRU00042"/>
    </source>
</evidence>
<evidence type="ECO:0000256" key="2">
    <source>
        <dbReference type="ARBA" id="ARBA00022723"/>
    </source>
</evidence>
<protein>
    <submittedName>
        <fullName evidence="14">ZFH1-like protein</fullName>
    </submittedName>
</protein>
<evidence type="ECO:0000259" key="13">
    <source>
        <dbReference type="PROSITE" id="PS50157"/>
    </source>
</evidence>
<feature type="compositionally biased region" description="Acidic residues" evidence="11">
    <location>
        <begin position="979"/>
        <end position="993"/>
    </location>
</feature>
<feature type="compositionally biased region" description="Acidic residues" evidence="11">
    <location>
        <begin position="1"/>
        <end position="13"/>
    </location>
</feature>
<evidence type="ECO:0000256" key="3">
    <source>
        <dbReference type="ARBA" id="ARBA00022737"/>
    </source>
</evidence>
<sequence>ENGEEGEEADDTSLDNNKNKIVQTPGDSYHGDDTEADLPSNKDETEVKDTKMTADTKTNSFVTPEEKVAAILREIKSAAPDSTTSNPASHRGRQSEEARIAELLNRGDTAVIYPEPVSDTEEQANNEEAGSEEEEIVLKCMHCPQTFLRAIILRDHMRDVHADKPLKFMCPKCDETFHQKSQLDKHLTLHSPTSQVCAVCNKTFANVYRLQRHMISHNESTDLRKFKCPECGKAFKFKHHLKEHVRIHSGEKPFVCQNCGKRFSHSGSFSSHTTSKKCWGLSATRGRDSSTSQGSGHHTQSGLQGQSVVGSSQKTGGNHMLTQFSRPSMSSAPVSLPQHFLHHPYSATQKGISPFFYPPHMLATSDGFLHPMYSTMHHPLASHMTGLPGLAGMKPSDGKDRSSASPHPSLSSLSSARSTRSMSPHSQSTRSFSPQSHSGRSVSPGSVFSSPPPTPSRRSMTPGAQTKQEVVTPSRASTSSGNEQISPDVNSNTKLLNCIEVSSPESTSTEKNEAVSVNVVIKTDGTGCNEVDTTMKLDDHSDKPRQQSDGQKQYLCQHCNETFENPITQHQHERYLCKQNKDVVHHRSHLEPCQSPHSTVSDISHVESTTNGSIGHASDDEDIEEMYKDDGSVDEKSMRIRTQFTEDQQTYLKSQYLVNPRPKKFELIRMGNKIGFPKRVVQVWFQNMRARERKFGREPAFSMQAHERDICRSPTYIPNVPKPFPNLLTKAAAPLSTSQSRTTRPGETPLDLSVRKSPPLAHGGSSSRQTSPESTDDTQALNLSMKREHSEEKQTTEEKTEKPSDASQKTFEDSPIFKYMQQEGMFMNAHLSGSLSPSLALSMQSQLMQQQMASVLKLPQYKPNTNSETTPASSNSSLLFNTAAKLSASSACSTSPSYTGDAMISSYATSIPLSRPIMAHSELPLDGSDPGHHDNSYPHSLATHNLATLAEAAQQAANIMSNKPKRMRKKTWRQMEAEEVQLDFDDSQSTDDDQPSKKKRKSWKGARPFACDLCEKSFKHKHHLTEHKRLHSGEKPFQCRKCGKRFSHSGSFSQHMNHRYNYCSPNKPLSPSADPSHHGSDLDLDQDMSSQESN</sequence>
<feature type="compositionally biased region" description="Polar residues" evidence="11">
    <location>
        <begin position="764"/>
        <end position="782"/>
    </location>
</feature>
<keyword evidence="15" id="KW-1185">Reference proteome</keyword>
<dbReference type="SUPFAM" id="SSF46689">
    <property type="entry name" value="Homeodomain-like"/>
    <property type="match status" value="1"/>
</dbReference>
<keyword evidence="5" id="KW-0862">Zinc</keyword>
<feature type="region of interest" description="Disordered" evidence="11">
    <location>
        <begin position="979"/>
        <end position="1002"/>
    </location>
</feature>
<dbReference type="PROSITE" id="PS50071">
    <property type="entry name" value="HOMEOBOX_2"/>
    <property type="match status" value="1"/>
</dbReference>
<dbReference type="InterPro" id="IPR036236">
    <property type="entry name" value="Znf_C2H2_sf"/>
</dbReference>
<feature type="region of interest" description="Disordered" evidence="11">
    <location>
        <begin position="282"/>
        <end position="333"/>
    </location>
</feature>
<keyword evidence="6 9" id="KW-0238">DNA-binding</keyword>
<feature type="domain" description="C2H2-type" evidence="13">
    <location>
        <begin position="1009"/>
        <end position="1036"/>
    </location>
</feature>
<dbReference type="InterPro" id="IPR013087">
    <property type="entry name" value="Znf_C2H2_type"/>
</dbReference>
<dbReference type="Pfam" id="PF00046">
    <property type="entry name" value="Homeodomain"/>
    <property type="match status" value="1"/>
</dbReference>
<feature type="domain" description="C2H2-type" evidence="13">
    <location>
        <begin position="138"/>
        <end position="166"/>
    </location>
</feature>
<dbReference type="Pfam" id="PF00096">
    <property type="entry name" value="zf-C2H2"/>
    <property type="match status" value="5"/>
</dbReference>
<dbReference type="PANTHER" id="PTHR24391:SF27">
    <property type="entry name" value="ZINC FINGER PROTEIN 1"/>
    <property type="match status" value="1"/>
</dbReference>
<feature type="compositionally biased region" description="Basic and acidic residues" evidence="11">
    <location>
        <begin position="40"/>
        <end position="54"/>
    </location>
</feature>
<accession>A0ABY7E7X2</accession>
<keyword evidence="9 10" id="KW-0371">Homeobox</keyword>
<gene>
    <name evidence="14" type="ORF">MAR_021466</name>
</gene>
<proteinExistence type="predicted"/>
<feature type="domain" description="C2H2-type" evidence="13">
    <location>
        <begin position="168"/>
        <end position="195"/>
    </location>
</feature>
<evidence type="ECO:0000256" key="5">
    <source>
        <dbReference type="ARBA" id="ARBA00022833"/>
    </source>
</evidence>
<keyword evidence="2" id="KW-0479">Metal-binding</keyword>
<feature type="domain" description="C2H2-type" evidence="13">
    <location>
        <begin position="254"/>
        <end position="272"/>
    </location>
</feature>
<dbReference type="InterPro" id="IPR051574">
    <property type="entry name" value="ZnF_E-box_Homeobox"/>
</dbReference>
<dbReference type="SMART" id="SM00389">
    <property type="entry name" value="HOX"/>
    <property type="match status" value="1"/>
</dbReference>
<organism evidence="14 15">
    <name type="scientific">Mya arenaria</name>
    <name type="common">Soft-shell clam</name>
    <dbReference type="NCBI Taxonomy" id="6604"/>
    <lineage>
        <taxon>Eukaryota</taxon>
        <taxon>Metazoa</taxon>
        <taxon>Spiralia</taxon>
        <taxon>Lophotrochozoa</taxon>
        <taxon>Mollusca</taxon>
        <taxon>Bivalvia</taxon>
        <taxon>Autobranchia</taxon>
        <taxon>Heteroconchia</taxon>
        <taxon>Euheterodonta</taxon>
        <taxon>Imparidentia</taxon>
        <taxon>Neoheterodontei</taxon>
        <taxon>Myida</taxon>
        <taxon>Myoidea</taxon>
        <taxon>Myidae</taxon>
        <taxon>Mya</taxon>
    </lineage>
</organism>
<feature type="compositionally biased region" description="Polar residues" evidence="11">
    <location>
        <begin position="464"/>
        <end position="490"/>
    </location>
</feature>
<keyword evidence="4 8" id="KW-0863">Zinc-finger</keyword>
<feature type="DNA-binding region" description="Homeobox" evidence="9">
    <location>
        <begin position="637"/>
        <end position="696"/>
    </location>
</feature>
<name>A0ABY7E7X2_MYAAR</name>
<dbReference type="InterPro" id="IPR009057">
    <property type="entry name" value="Homeodomain-like_sf"/>
</dbReference>
<feature type="non-terminal residue" evidence="14">
    <location>
        <position position="1"/>
    </location>
</feature>